<keyword evidence="5" id="KW-0479">Metal-binding</keyword>
<reference evidence="8" key="1">
    <citation type="journal article" date="2011" name="PLoS ONE">
        <title>A deep insight into the sialotranscriptome of the gulf coast tick, Amblyomma maculatum.</title>
        <authorList>
            <person name="Karim S."/>
            <person name="Singh P."/>
            <person name="Ribeiro J.M."/>
        </authorList>
    </citation>
    <scope>NUCLEOTIDE SEQUENCE</scope>
    <source>
        <tissue evidence="8">Salivary gland</tissue>
    </source>
</reference>
<feature type="domain" description="Peptidase M12B" evidence="7">
    <location>
        <begin position="177"/>
        <end position="397"/>
    </location>
</feature>
<proteinExistence type="evidence at transcript level"/>
<dbReference type="InterPro" id="IPR001590">
    <property type="entry name" value="Peptidase_M12B"/>
</dbReference>
<evidence type="ECO:0000256" key="2">
    <source>
        <dbReference type="ARBA" id="ARBA00022801"/>
    </source>
</evidence>
<keyword evidence="4" id="KW-0482">Metalloprotease</keyword>
<feature type="binding site" evidence="5">
    <location>
        <position position="328"/>
    </location>
    <ligand>
        <name>Zn(2+)</name>
        <dbReference type="ChEBI" id="CHEBI:29105"/>
        <note>catalytic</note>
    </ligand>
</feature>
<dbReference type="GO" id="GO:0006509">
    <property type="term" value="P:membrane protein ectodomain proteolysis"/>
    <property type="evidence" value="ECO:0007669"/>
    <property type="project" value="TreeGrafter"/>
</dbReference>
<dbReference type="EMBL" id="JO843483">
    <property type="protein sequence ID" value="AEO35100.1"/>
    <property type="molecule type" value="mRNA"/>
</dbReference>
<evidence type="ECO:0000256" key="6">
    <source>
        <dbReference type="SAM" id="MobiDB-lite"/>
    </source>
</evidence>
<sequence>MNVADRFLLFLGVYTCSAYGDFLVYPRILESRNVDDDLVLHIHRGLTLSLQKTSILAEDFLITSSMGGSSHTVFDGRKLEESLYYNSQHQCAVAIKRRNNTLEVRGVLNGNMRIAPVPGAPRSGRGVKLHEVTKLTERSDLSSEESYREYVSAMSSESDDPSPSATTAKEPKKHPRRFIVETCFVTNDEYRESFKTIFDLIEYIATLLNAVALRYIDMTEPKIRFQLTHIFTNMSKEILNDTEELFTDINATLYNMRRLAHRGVFNSCDVALLLTDKNLEYKRETKLQRGVKGLGFIGTVCGDEKVAVAEDKPHSFFGVGTVAHELGHLLGAFHDNTSDTLPEHPGYPSAESCPQQDGYLMSSFRFTKNQYRLSNCSKEQIRAVYRNLSLECIEVSEKPCYTTNVFPGQNMTRREFCKLVHLGDDTAKPDQKHSEKHLQCRIVCCWLDDELGFRMCDEYDMPEGIRCSPGNTCRRGVCKNHNWNRTTNPTGAQG</sequence>
<evidence type="ECO:0000256" key="3">
    <source>
        <dbReference type="ARBA" id="ARBA00022833"/>
    </source>
</evidence>
<dbReference type="InterPro" id="IPR024079">
    <property type="entry name" value="MetalloPept_cat_dom_sf"/>
</dbReference>
<dbReference type="GO" id="GO:0004222">
    <property type="term" value="F:metalloendopeptidase activity"/>
    <property type="evidence" value="ECO:0007669"/>
    <property type="project" value="InterPro"/>
</dbReference>
<protein>
    <recommendedName>
        <fullName evidence="7">Peptidase M12B domain-containing protein</fullName>
    </recommendedName>
</protein>
<feature type="binding site" evidence="5">
    <location>
        <position position="324"/>
    </location>
    <ligand>
        <name>Zn(2+)</name>
        <dbReference type="ChEBI" id="CHEBI:29105"/>
        <note>catalytic</note>
    </ligand>
</feature>
<evidence type="ECO:0000256" key="5">
    <source>
        <dbReference type="PROSITE-ProRule" id="PRU00276"/>
    </source>
</evidence>
<accession>G3MNN2</accession>
<dbReference type="GO" id="GO:0046872">
    <property type="term" value="F:metal ion binding"/>
    <property type="evidence" value="ECO:0007669"/>
    <property type="project" value="UniProtKB-KW"/>
</dbReference>
<keyword evidence="2" id="KW-0378">Hydrolase</keyword>
<evidence type="ECO:0000256" key="4">
    <source>
        <dbReference type="ARBA" id="ARBA00023049"/>
    </source>
</evidence>
<dbReference type="PANTHER" id="PTHR11905">
    <property type="entry name" value="ADAM A DISINTEGRIN AND METALLOPROTEASE DOMAIN"/>
    <property type="match status" value="1"/>
</dbReference>
<organism evidence="8">
    <name type="scientific">Amblyomma maculatum</name>
    <name type="common">Gulf Coast tick</name>
    <dbReference type="NCBI Taxonomy" id="34609"/>
    <lineage>
        <taxon>Eukaryota</taxon>
        <taxon>Metazoa</taxon>
        <taxon>Ecdysozoa</taxon>
        <taxon>Arthropoda</taxon>
        <taxon>Chelicerata</taxon>
        <taxon>Arachnida</taxon>
        <taxon>Acari</taxon>
        <taxon>Parasitiformes</taxon>
        <taxon>Ixodida</taxon>
        <taxon>Ixodoidea</taxon>
        <taxon>Ixodidae</taxon>
        <taxon>Amblyomminae</taxon>
        <taxon>Amblyomma</taxon>
    </lineage>
</organism>
<dbReference type="Pfam" id="PF13688">
    <property type="entry name" value="Reprolysin_5"/>
    <property type="match status" value="1"/>
</dbReference>
<keyword evidence="1" id="KW-0645">Protease</keyword>
<keyword evidence="3 5" id="KW-0862">Zinc</keyword>
<feature type="compositionally biased region" description="Polar residues" evidence="6">
    <location>
        <begin position="153"/>
        <end position="167"/>
    </location>
</feature>
<evidence type="ECO:0000313" key="8">
    <source>
        <dbReference type="EMBL" id="AEO35100.1"/>
    </source>
</evidence>
<dbReference type="AlphaFoldDB" id="G3MNN2"/>
<feature type="active site" evidence="5">
    <location>
        <position position="325"/>
    </location>
</feature>
<dbReference type="PROSITE" id="PS50215">
    <property type="entry name" value="ADAM_MEPRO"/>
    <property type="match status" value="1"/>
</dbReference>
<evidence type="ECO:0000256" key="1">
    <source>
        <dbReference type="ARBA" id="ARBA00022670"/>
    </source>
</evidence>
<feature type="region of interest" description="Disordered" evidence="6">
    <location>
        <begin position="138"/>
        <end position="173"/>
    </location>
</feature>
<feature type="compositionally biased region" description="Basic and acidic residues" evidence="6">
    <location>
        <begin position="138"/>
        <end position="148"/>
    </location>
</feature>
<dbReference type="SUPFAM" id="SSF55486">
    <property type="entry name" value="Metalloproteases ('zincins'), catalytic domain"/>
    <property type="match status" value="1"/>
</dbReference>
<evidence type="ECO:0000259" key="7">
    <source>
        <dbReference type="PROSITE" id="PS50215"/>
    </source>
</evidence>
<dbReference type="PANTHER" id="PTHR11905:SF159">
    <property type="entry name" value="ADAM METALLOPROTEASE"/>
    <property type="match status" value="1"/>
</dbReference>
<dbReference type="Gene3D" id="3.40.390.10">
    <property type="entry name" value="Collagenase (Catalytic Domain)"/>
    <property type="match status" value="1"/>
</dbReference>
<comment type="caution">
    <text evidence="5">Lacks conserved residue(s) required for the propagation of feature annotation.</text>
</comment>
<name>G3MNN2_AMBMU</name>
<feature type="binding site" evidence="5">
    <location>
        <position position="334"/>
    </location>
    <ligand>
        <name>Zn(2+)</name>
        <dbReference type="ChEBI" id="CHEBI:29105"/>
        <note>catalytic</note>
    </ligand>
</feature>